<evidence type="ECO:0000256" key="4">
    <source>
        <dbReference type="ARBA" id="ARBA00022490"/>
    </source>
</evidence>
<evidence type="ECO:0000256" key="1">
    <source>
        <dbReference type="ARBA" id="ARBA00001936"/>
    </source>
</evidence>
<dbReference type="AlphaFoldDB" id="A0A3P6CPZ3"/>
<evidence type="ECO:0000256" key="2">
    <source>
        <dbReference type="ARBA" id="ARBA00004496"/>
    </source>
</evidence>
<evidence type="ECO:0000313" key="11">
    <source>
        <dbReference type="EMBL" id="VDD12495.1"/>
    </source>
</evidence>
<dbReference type="GO" id="GO:0030145">
    <property type="term" value="F:manganese ion binding"/>
    <property type="evidence" value="ECO:0007669"/>
    <property type="project" value="InterPro"/>
</dbReference>
<comment type="cofactor">
    <cofactor evidence="1">
        <name>Mn(2+)</name>
        <dbReference type="ChEBI" id="CHEBI:29035"/>
    </cofactor>
</comment>
<dbReference type="Gene3D" id="1.10.10.1050">
    <property type="entry name" value="Dcp2, box A domain"/>
    <property type="match status" value="1"/>
</dbReference>
<dbReference type="SUPFAM" id="SSF140586">
    <property type="entry name" value="Dcp2 domain-like"/>
    <property type="match status" value="1"/>
</dbReference>
<keyword evidence="5" id="KW-0479">Metal-binding</keyword>
<proteinExistence type="inferred from homology"/>
<comment type="subcellular location">
    <subcellularLocation>
        <location evidence="2">Cytoplasm</location>
    </subcellularLocation>
</comment>
<dbReference type="InterPro" id="IPR036189">
    <property type="entry name" value="DCP2_BoxA_sf"/>
</dbReference>
<dbReference type="InterPro" id="IPR020084">
    <property type="entry name" value="NUDIX_hydrolase_CS"/>
</dbReference>
<dbReference type="Proteomes" id="UP000694005">
    <property type="component" value="Chromosome A04"/>
</dbReference>
<organism evidence="11">
    <name type="scientific">Brassica campestris</name>
    <name type="common">Field mustard</name>
    <dbReference type="NCBI Taxonomy" id="3711"/>
    <lineage>
        <taxon>Eukaryota</taxon>
        <taxon>Viridiplantae</taxon>
        <taxon>Streptophyta</taxon>
        <taxon>Embryophyta</taxon>
        <taxon>Tracheophyta</taxon>
        <taxon>Spermatophyta</taxon>
        <taxon>Magnoliopsida</taxon>
        <taxon>eudicotyledons</taxon>
        <taxon>Gunneridae</taxon>
        <taxon>Pentapetalae</taxon>
        <taxon>rosids</taxon>
        <taxon>malvids</taxon>
        <taxon>Brassicales</taxon>
        <taxon>Brassicaceae</taxon>
        <taxon>Brassiceae</taxon>
        <taxon>Brassica</taxon>
    </lineage>
</organism>
<dbReference type="Gene3D" id="3.90.79.10">
    <property type="entry name" value="Nucleoside Triphosphate Pyrophosphohydrolase"/>
    <property type="match status" value="1"/>
</dbReference>
<evidence type="ECO:0000256" key="8">
    <source>
        <dbReference type="ARBA" id="ARBA00023211"/>
    </source>
</evidence>
<keyword evidence="6" id="KW-0378">Hydrolase</keyword>
<dbReference type="Gramene" id="A04p14600.2_BraZ1">
    <property type="protein sequence ID" value="A04p14600.2_BraZ1.CDS"/>
    <property type="gene ID" value="A04g14600.2_BraZ1"/>
</dbReference>
<evidence type="ECO:0000256" key="3">
    <source>
        <dbReference type="ARBA" id="ARBA00005279"/>
    </source>
</evidence>
<dbReference type="PROSITE" id="PS00893">
    <property type="entry name" value="NUDIX_BOX"/>
    <property type="match status" value="1"/>
</dbReference>
<dbReference type="InterPro" id="IPR000086">
    <property type="entry name" value="NUDIX_hydrolase_dom"/>
</dbReference>
<keyword evidence="8" id="KW-0464">Manganese</keyword>
<evidence type="ECO:0000256" key="5">
    <source>
        <dbReference type="ARBA" id="ARBA00022723"/>
    </source>
</evidence>
<feature type="domain" description="Nudix hydrolase" evidence="9">
    <location>
        <begin position="106"/>
        <end position="237"/>
    </location>
</feature>
<accession>A0A3P6CPZ3</accession>
<reference evidence="11" key="1">
    <citation type="submission" date="2018-11" db="EMBL/GenBank/DDBJ databases">
        <authorList>
            <consortium name="Genoscope - CEA"/>
            <person name="William W."/>
        </authorList>
    </citation>
    <scope>NUCLEOTIDE SEQUENCE</scope>
</reference>
<evidence type="ECO:0000259" key="9">
    <source>
        <dbReference type="PROSITE" id="PS51462"/>
    </source>
</evidence>
<sequence>MSSLPSKKILDDLYTRFVVNGPEEEKQSMNRLMFLVESAHWYYEDNVVENDQTLKSLSLRDFRAKASSCTPVVHGLTRLLFNNSDVLRPHVANMDKIFRDFGYYKSRIPVAGAIILDETCERCLLVKGWKKSSNWSFPRGKKNTNEEDDVCAIREVLEETGFDVSKLLKKEEYIEITFGGKKRVRLYVVVGVRDNTAFAPLTKKEISQISWFRLDGLESGFAGLKLFEVAPFLASLKSWISKHYMSPLSIDKHLKPPLCVWTTTRKTTTKITVTSTERRCNVKPWKQSLKVNKSAILQALGICS</sequence>
<evidence type="ECO:0000313" key="10">
    <source>
        <dbReference type="EMBL" id="CAG7906559.1"/>
    </source>
</evidence>
<evidence type="ECO:0000256" key="6">
    <source>
        <dbReference type="ARBA" id="ARBA00022801"/>
    </source>
</evidence>
<dbReference type="EMBL" id="LS974620">
    <property type="protein sequence ID" value="CAG7906559.1"/>
    <property type="molecule type" value="Genomic_DNA"/>
</dbReference>
<gene>
    <name evidence="11" type="ORF">BRAA04T16991Z</name>
    <name evidence="10" type="ORF">BRAPAZ1V2_A04P14600.2</name>
</gene>
<dbReference type="InterPro" id="IPR044099">
    <property type="entry name" value="Dcp2_NUDIX"/>
</dbReference>
<dbReference type="GO" id="GO:0000184">
    <property type="term" value="P:nuclear-transcribed mRNA catabolic process, nonsense-mediated decay"/>
    <property type="evidence" value="ECO:0007669"/>
    <property type="project" value="InterPro"/>
</dbReference>
<dbReference type="PROSITE" id="PS51462">
    <property type="entry name" value="NUDIX"/>
    <property type="match status" value="1"/>
</dbReference>
<dbReference type="GO" id="GO:0000290">
    <property type="term" value="P:deadenylation-dependent decapping of nuclear-transcribed mRNA"/>
    <property type="evidence" value="ECO:0007669"/>
    <property type="project" value="InterPro"/>
</dbReference>
<dbReference type="GO" id="GO:0140933">
    <property type="term" value="F:5'-(N(7)-methylguanosine 5'-triphospho)-[mRNA] hydrolase activity"/>
    <property type="evidence" value="ECO:0007669"/>
    <property type="project" value="InterPro"/>
</dbReference>
<dbReference type="GO" id="GO:0003723">
    <property type="term" value="F:RNA binding"/>
    <property type="evidence" value="ECO:0007669"/>
    <property type="project" value="UniProtKB-KW"/>
</dbReference>
<dbReference type="FunFam" id="3.90.79.10:FF:000003">
    <property type="entry name" value="M7GpppN-mRNA hydrolase isoform 2"/>
    <property type="match status" value="1"/>
</dbReference>
<dbReference type="PANTHER" id="PTHR23114:SF26">
    <property type="entry name" value="NUDIX HYDROLASE DOMAIN-CONTAINING PROTEIN"/>
    <property type="match status" value="1"/>
</dbReference>
<protein>
    <recommendedName>
        <fullName evidence="9">Nudix hydrolase domain-containing protein</fullName>
    </recommendedName>
</protein>
<dbReference type="Pfam" id="PF05026">
    <property type="entry name" value="DCP2"/>
    <property type="match status" value="1"/>
</dbReference>
<dbReference type="SMART" id="SM01125">
    <property type="entry name" value="DCP2"/>
    <property type="match status" value="1"/>
</dbReference>
<dbReference type="InterPro" id="IPR015797">
    <property type="entry name" value="NUDIX_hydrolase-like_dom_sf"/>
</dbReference>
<dbReference type="GO" id="GO:0005737">
    <property type="term" value="C:cytoplasm"/>
    <property type="evidence" value="ECO:0007669"/>
    <property type="project" value="UniProtKB-SubCell"/>
</dbReference>
<keyword evidence="4" id="KW-0963">Cytoplasm</keyword>
<dbReference type="EMBL" id="LR031576">
    <property type="protein sequence ID" value="VDD12495.1"/>
    <property type="molecule type" value="Genomic_DNA"/>
</dbReference>
<name>A0A3P6CPZ3_BRACM</name>
<dbReference type="Pfam" id="PF00293">
    <property type="entry name" value="NUDIX"/>
    <property type="match status" value="1"/>
</dbReference>
<dbReference type="InterPro" id="IPR007722">
    <property type="entry name" value="DCP2_BoxA"/>
</dbReference>
<comment type="similarity">
    <text evidence="3">Belongs to the Nudix hydrolase family. DCP2 subfamily.</text>
</comment>
<dbReference type="CDD" id="cd03672">
    <property type="entry name" value="NUDIX_Dcp2p_Nudt20"/>
    <property type="match status" value="1"/>
</dbReference>
<evidence type="ECO:0000256" key="7">
    <source>
        <dbReference type="ARBA" id="ARBA00022884"/>
    </source>
</evidence>
<dbReference type="SUPFAM" id="SSF55811">
    <property type="entry name" value="Nudix"/>
    <property type="match status" value="1"/>
</dbReference>
<dbReference type="PANTHER" id="PTHR23114">
    <property type="entry name" value="M7GPPPN-MRNA HYDROLASE"/>
    <property type="match status" value="1"/>
</dbReference>
<keyword evidence="7" id="KW-0694">RNA-binding</keyword>